<dbReference type="Proteomes" id="UP000823486">
    <property type="component" value="Unassembled WGS sequence"/>
</dbReference>
<dbReference type="RefSeq" id="WP_204548127.1">
    <property type="nucleotide sequence ID" value="NZ_JAFBFI010000035.1"/>
</dbReference>
<sequence>MGIAILIISIPFFIFAIILSKGKGASILAGYNTMSDSEKAQYNEVALCKFMGNIMYGISFSIILFALSEMLEKQGLFIIGLILLFTLIIFALVCFNTRDRFKKKFNDNGKRTSHIES</sequence>
<gene>
    <name evidence="2" type="ORF">JOC77_004238</name>
</gene>
<feature type="transmembrane region" description="Helical" evidence="1">
    <location>
        <begin position="50"/>
        <end position="68"/>
    </location>
</feature>
<accession>A0ABS2QNL6</accession>
<dbReference type="EMBL" id="JAFBFI010000035">
    <property type="protein sequence ID" value="MBM7694761.1"/>
    <property type="molecule type" value="Genomic_DNA"/>
</dbReference>
<feature type="transmembrane region" description="Helical" evidence="1">
    <location>
        <begin position="6"/>
        <end position="29"/>
    </location>
</feature>
<keyword evidence="1" id="KW-1133">Transmembrane helix</keyword>
<dbReference type="Pfam" id="PF12650">
    <property type="entry name" value="DUF3784"/>
    <property type="match status" value="1"/>
</dbReference>
<name>A0ABS2QNL6_9BACI</name>
<keyword evidence="1" id="KW-0472">Membrane</keyword>
<reference evidence="2 3" key="1">
    <citation type="submission" date="2021-01" db="EMBL/GenBank/DDBJ databases">
        <title>Genomic Encyclopedia of Type Strains, Phase IV (KMG-IV): sequencing the most valuable type-strain genomes for metagenomic binning, comparative biology and taxonomic classification.</title>
        <authorList>
            <person name="Goeker M."/>
        </authorList>
    </citation>
    <scope>NUCLEOTIDE SEQUENCE [LARGE SCALE GENOMIC DNA]</scope>
    <source>
        <strain evidence="2 3">DSM 105482</strain>
    </source>
</reference>
<keyword evidence="3" id="KW-1185">Reference proteome</keyword>
<evidence type="ECO:0000313" key="2">
    <source>
        <dbReference type="EMBL" id="MBM7694761.1"/>
    </source>
</evidence>
<keyword evidence="1" id="KW-0812">Transmembrane</keyword>
<proteinExistence type="predicted"/>
<evidence type="ECO:0000256" key="1">
    <source>
        <dbReference type="SAM" id="Phobius"/>
    </source>
</evidence>
<organism evidence="2 3">
    <name type="scientific">Peribacillus deserti</name>
    <dbReference type="NCBI Taxonomy" id="673318"/>
    <lineage>
        <taxon>Bacteria</taxon>
        <taxon>Bacillati</taxon>
        <taxon>Bacillota</taxon>
        <taxon>Bacilli</taxon>
        <taxon>Bacillales</taxon>
        <taxon>Bacillaceae</taxon>
        <taxon>Peribacillus</taxon>
    </lineage>
</organism>
<dbReference type="InterPro" id="IPR017259">
    <property type="entry name" value="UCP037672"/>
</dbReference>
<protein>
    <submittedName>
        <fullName evidence="2">Membrane protein</fullName>
    </submittedName>
</protein>
<feature type="transmembrane region" description="Helical" evidence="1">
    <location>
        <begin position="74"/>
        <end position="95"/>
    </location>
</feature>
<comment type="caution">
    <text evidence="2">The sequence shown here is derived from an EMBL/GenBank/DDBJ whole genome shotgun (WGS) entry which is preliminary data.</text>
</comment>
<evidence type="ECO:0000313" key="3">
    <source>
        <dbReference type="Proteomes" id="UP000823486"/>
    </source>
</evidence>